<protein>
    <submittedName>
        <fullName evidence="3">LARP1</fullName>
    </submittedName>
</protein>
<evidence type="ECO:0000313" key="2">
    <source>
        <dbReference type="Proteomes" id="UP000025227"/>
    </source>
</evidence>
<dbReference type="Proteomes" id="UP000025227">
    <property type="component" value="Unplaced"/>
</dbReference>
<accession>A0A7I4Z0E8</accession>
<sequence length="134" mass="15307">MLQGPAAEIKHDKEPQKRRAPMKYEPENDEKNSQGGRRPPAKKEFYGQEKKKPRMEQRPSESRVKREDCNSETSASEELRENAKGAKSIPTAEPSEEAEQNVQPSSICKKSDSWANMKQEETKNRPPAKKMPAR</sequence>
<feature type="compositionally biased region" description="Polar residues" evidence="1">
    <location>
        <begin position="100"/>
        <end position="116"/>
    </location>
</feature>
<keyword evidence="2" id="KW-1185">Reference proteome</keyword>
<evidence type="ECO:0000313" key="3">
    <source>
        <dbReference type="WBParaSite" id="HCON_00168660-00001"/>
    </source>
</evidence>
<dbReference type="WBParaSite" id="HCON_00168660-00001">
    <property type="protein sequence ID" value="HCON_00168660-00001"/>
    <property type="gene ID" value="HCON_00168660"/>
</dbReference>
<dbReference type="AlphaFoldDB" id="A0A7I4Z0E8"/>
<proteinExistence type="predicted"/>
<feature type="compositionally biased region" description="Basic and acidic residues" evidence="1">
    <location>
        <begin position="8"/>
        <end position="32"/>
    </location>
</feature>
<name>A0A7I4Z0E8_HAECO</name>
<reference evidence="3" key="1">
    <citation type="submission" date="2020-12" db="UniProtKB">
        <authorList>
            <consortium name="WormBaseParasite"/>
        </authorList>
    </citation>
    <scope>IDENTIFICATION</scope>
    <source>
        <strain evidence="3">MHco3</strain>
    </source>
</reference>
<feature type="compositionally biased region" description="Basic and acidic residues" evidence="1">
    <location>
        <begin position="41"/>
        <end position="69"/>
    </location>
</feature>
<evidence type="ECO:0000256" key="1">
    <source>
        <dbReference type="SAM" id="MobiDB-lite"/>
    </source>
</evidence>
<feature type="region of interest" description="Disordered" evidence="1">
    <location>
        <begin position="1"/>
        <end position="134"/>
    </location>
</feature>
<organism evidence="2 3">
    <name type="scientific">Haemonchus contortus</name>
    <name type="common">Barber pole worm</name>
    <dbReference type="NCBI Taxonomy" id="6289"/>
    <lineage>
        <taxon>Eukaryota</taxon>
        <taxon>Metazoa</taxon>
        <taxon>Ecdysozoa</taxon>
        <taxon>Nematoda</taxon>
        <taxon>Chromadorea</taxon>
        <taxon>Rhabditida</taxon>
        <taxon>Rhabditina</taxon>
        <taxon>Rhabditomorpha</taxon>
        <taxon>Strongyloidea</taxon>
        <taxon>Trichostrongylidae</taxon>
        <taxon>Haemonchus</taxon>
    </lineage>
</organism>